<keyword evidence="3" id="KW-1185">Reference proteome</keyword>
<proteinExistence type="predicted"/>
<keyword evidence="1" id="KW-0812">Transmembrane</keyword>
<protein>
    <recommendedName>
        <fullName evidence="4">DUF3221 domain-containing protein</fullName>
    </recommendedName>
</protein>
<dbReference type="EMBL" id="FNPI01000001">
    <property type="protein sequence ID" value="SDY25024.1"/>
    <property type="molecule type" value="Genomic_DNA"/>
</dbReference>
<gene>
    <name evidence="2" type="ORF">SAMN05421736_101774</name>
</gene>
<keyword evidence="1" id="KW-1133">Transmembrane helix</keyword>
<organism evidence="2 3">
    <name type="scientific">Evansella caseinilytica</name>
    <dbReference type="NCBI Taxonomy" id="1503961"/>
    <lineage>
        <taxon>Bacteria</taxon>
        <taxon>Bacillati</taxon>
        <taxon>Bacillota</taxon>
        <taxon>Bacilli</taxon>
        <taxon>Bacillales</taxon>
        <taxon>Bacillaceae</taxon>
        <taxon>Evansella</taxon>
    </lineage>
</organism>
<dbReference type="STRING" id="1503961.SAMN05421736_101774"/>
<name>A0A1H3IDU0_9BACI</name>
<feature type="transmembrane region" description="Helical" evidence="1">
    <location>
        <begin position="12"/>
        <end position="31"/>
    </location>
</feature>
<evidence type="ECO:0000313" key="3">
    <source>
        <dbReference type="Proteomes" id="UP000198935"/>
    </source>
</evidence>
<dbReference type="Proteomes" id="UP000198935">
    <property type="component" value="Unassembled WGS sequence"/>
</dbReference>
<evidence type="ECO:0000313" key="2">
    <source>
        <dbReference type="EMBL" id="SDY25024.1"/>
    </source>
</evidence>
<sequence length="119" mass="13510">MKLLIKRRKISYALVSMAMCALLMFVVREVFVNEYYEITEIQTSDQMEYYLVVESNKIIRPTFRQAVVSCEGAVLTDQNNNILDFGSLEAGKKVRIVFDSFVAFSDPPAVGATKIMLLN</sequence>
<reference evidence="3" key="1">
    <citation type="submission" date="2016-10" db="EMBL/GenBank/DDBJ databases">
        <authorList>
            <person name="Varghese N."/>
            <person name="Submissions S."/>
        </authorList>
    </citation>
    <scope>NUCLEOTIDE SEQUENCE [LARGE SCALE GENOMIC DNA]</scope>
    <source>
        <strain evidence="3">SP</strain>
    </source>
</reference>
<dbReference type="AlphaFoldDB" id="A0A1H3IDU0"/>
<evidence type="ECO:0008006" key="4">
    <source>
        <dbReference type="Google" id="ProtNLM"/>
    </source>
</evidence>
<keyword evidence="1" id="KW-0472">Membrane</keyword>
<accession>A0A1H3IDU0</accession>
<evidence type="ECO:0000256" key="1">
    <source>
        <dbReference type="SAM" id="Phobius"/>
    </source>
</evidence>